<reference evidence="11" key="1">
    <citation type="journal article" date="2014" name="Front. Microbiol.">
        <title>High frequency of phylogenetically diverse reductive dehalogenase-homologous genes in deep subseafloor sedimentary metagenomes.</title>
        <authorList>
            <person name="Kawai M."/>
            <person name="Futagami T."/>
            <person name="Toyoda A."/>
            <person name="Takaki Y."/>
            <person name="Nishi S."/>
            <person name="Hori S."/>
            <person name="Arai W."/>
            <person name="Tsubouchi T."/>
            <person name="Morono Y."/>
            <person name="Uchiyama I."/>
            <person name="Ito T."/>
            <person name="Fujiyama A."/>
            <person name="Inagaki F."/>
            <person name="Takami H."/>
        </authorList>
    </citation>
    <scope>NUCLEOTIDE SEQUENCE</scope>
    <source>
        <strain evidence="11">Expedition CK06-06</strain>
    </source>
</reference>
<organism evidence="11">
    <name type="scientific">marine sediment metagenome</name>
    <dbReference type="NCBI Taxonomy" id="412755"/>
    <lineage>
        <taxon>unclassified sequences</taxon>
        <taxon>metagenomes</taxon>
        <taxon>ecological metagenomes</taxon>
    </lineage>
</organism>
<protein>
    <recommendedName>
        <fullName evidence="12">Glycerol-3-phosphate acyltransferase</fullName>
    </recommendedName>
</protein>
<keyword evidence="6" id="KW-0443">Lipid metabolism</keyword>
<evidence type="ECO:0000256" key="9">
    <source>
        <dbReference type="ARBA" id="ARBA00023264"/>
    </source>
</evidence>
<evidence type="ECO:0000256" key="3">
    <source>
        <dbReference type="ARBA" id="ARBA00022679"/>
    </source>
</evidence>
<evidence type="ECO:0000256" key="2">
    <source>
        <dbReference type="ARBA" id="ARBA00022516"/>
    </source>
</evidence>
<dbReference type="GO" id="GO:0005886">
    <property type="term" value="C:plasma membrane"/>
    <property type="evidence" value="ECO:0007669"/>
    <property type="project" value="InterPro"/>
</dbReference>
<dbReference type="EMBL" id="BARU01037718">
    <property type="protein sequence ID" value="GAH89538.1"/>
    <property type="molecule type" value="Genomic_DNA"/>
</dbReference>
<gene>
    <name evidence="11" type="ORF">S03H2_58716</name>
</gene>
<keyword evidence="5 10" id="KW-1133">Transmembrane helix</keyword>
<keyword evidence="7 10" id="KW-0472">Membrane</keyword>
<comment type="caution">
    <text evidence="11">The sequence shown here is derived from an EMBL/GenBank/DDBJ whole genome shotgun (WGS) entry which is preliminary data.</text>
</comment>
<dbReference type="GO" id="GO:0008654">
    <property type="term" value="P:phospholipid biosynthetic process"/>
    <property type="evidence" value="ECO:0007669"/>
    <property type="project" value="UniProtKB-KW"/>
</dbReference>
<keyword evidence="2" id="KW-0444">Lipid biosynthesis</keyword>
<proteinExistence type="predicted"/>
<dbReference type="GO" id="GO:0043772">
    <property type="term" value="F:acyl-phosphate glycerol-3-phosphate acyltransferase activity"/>
    <property type="evidence" value="ECO:0007669"/>
    <property type="project" value="InterPro"/>
</dbReference>
<evidence type="ECO:0000256" key="6">
    <source>
        <dbReference type="ARBA" id="ARBA00023098"/>
    </source>
</evidence>
<evidence type="ECO:0000313" key="11">
    <source>
        <dbReference type="EMBL" id="GAH89538.1"/>
    </source>
</evidence>
<evidence type="ECO:0000256" key="5">
    <source>
        <dbReference type="ARBA" id="ARBA00022989"/>
    </source>
</evidence>
<keyword evidence="1" id="KW-1003">Cell membrane</keyword>
<sequence>MAIEFGLLTLGAYLLGSVPAAYLAARWSRGIDIRQCGDGNVGSTNLMRLTSKRIAIPVVIFDLGKGALMVWIAQLLGLDITQQAVVGLAAVIGHNWPVFLRFNGGRGILTTLGVISILVPWLGLIVLVIAYR</sequence>
<dbReference type="Pfam" id="PF02660">
    <property type="entry name" value="G3P_acyltransf"/>
    <property type="match status" value="1"/>
</dbReference>
<feature type="transmembrane region" description="Helical" evidence="10">
    <location>
        <begin position="54"/>
        <end position="74"/>
    </location>
</feature>
<evidence type="ECO:0000256" key="7">
    <source>
        <dbReference type="ARBA" id="ARBA00023136"/>
    </source>
</evidence>
<dbReference type="PANTHER" id="PTHR30309:SF0">
    <property type="entry name" value="GLYCEROL-3-PHOSPHATE ACYLTRANSFERASE-RELATED"/>
    <property type="match status" value="1"/>
</dbReference>
<feature type="non-terminal residue" evidence="11">
    <location>
        <position position="132"/>
    </location>
</feature>
<keyword evidence="3" id="KW-0808">Transferase</keyword>
<keyword evidence="8" id="KW-0594">Phospholipid biosynthesis</keyword>
<evidence type="ECO:0000256" key="10">
    <source>
        <dbReference type="SAM" id="Phobius"/>
    </source>
</evidence>
<name>X1L5X5_9ZZZZ</name>
<dbReference type="PANTHER" id="PTHR30309">
    <property type="entry name" value="INNER MEMBRANE PROTEIN YGIH"/>
    <property type="match status" value="1"/>
</dbReference>
<evidence type="ECO:0000256" key="1">
    <source>
        <dbReference type="ARBA" id="ARBA00022475"/>
    </source>
</evidence>
<dbReference type="SMART" id="SM01207">
    <property type="entry name" value="G3P_acyltransf"/>
    <property type="match status" value="1"/>
</dbReference>
<keyword evidence="4 10" id="KW-0812">Transmembrane</keyword>
<feature type="transmembrane region" description="Helical" evidence="10">
    <location>
        <begin position="107"/>
        <end position="131"/>
    </location>
</feature>
<evidence type="ECO:0000256" key="8">
    <source>
        <dbReference type="ARBA" id="ARBA00023209"/>
    </source>
</evidence>
<dbReference type="AlphaFoldDB" id="X1L5X5"/>
<evidence type="ECO:0000256" key="4">
    <source>
        <dbReference type="ARBA" id="ARBA00022692"/>
    </source>
</evidence>
<feature type="transmembrane region" description="Helical" evidence="10">
    <location>
        <begin position="6"/>
        <end position="25"/>
    </location>
</feature>
<evidence type="ECO:0008006" key="12">
    <source>
        <dbReference type="Google" id="ProtNLM"/>
    </source>
</evidence>
<keyword evidence="9" id="KW-1208">Phospholipid metabolism</keyword>
<accession>X1L5X5</accession>
<dbReference type="InterPro" id="IPR003811">
    <property type="entry name" value="G3P_acylTferase_PlsY"/>
</dbReference>